<evidence type="ECO:0000259" key="7">
    <source>
        <dbReference type="Pfam" id="PF00710"/>
    </source>
</evidence>
<evidence type="ECO:0000313" key="10">
    <source>
        <dbReference type="EMBL" id="HEU97678.1"/>
    </source>
</evidence>
<comment type="function">
    <text evidence="5 6">Allows the formation of correctly charged Gln-tRNA(Gln) through the transamidation of misacylated Glu-tRNA(Gln) in organisms which lack glutaminyl-tRNA synthetase. The reaction takes place in the presence of glutamine and ATP through an activated gamma-phospho-Glu-tRNA(Gln). The GatDE system is specific for glutamate and does not act on aspartate.</text>
</comment>
<dbReference type="InterPro" id="IPR040918">
    <property type="entry name" value="GatD_N"/>
</dbReference>
<dbReference type="GO" id="GO:0006412">
    <property type="term" value="P:translation"/>
    <property type="evidence" value="ECO:0007669"/>
    <property type="project" value="UniProtKB-UniRule"/>
</dbReference>
<evidence type="ECO:0000256" key="2">
    <source>
        <dbReference type="ARBA" id="ARBA00022741"/>
    </source>
</evidence>
<protein>
    <recommendedName>
        <fullName evidence="5 6">Glutamyl-tRNA(Gln) amidotransferase subunit D</fullName>
        <shortName evidence="5">Glu-ADT subunit D</shortName>
        <ecNumber evidence="5 6">6.3.5.-</ecNumber>
    </recommendedName>
</protein>
<evidence type="ECO:0000256" key="3">
    <source>
        <dbReference type="ARBA" id="ARBA00022840"/>
    </source>
</evidence>
<dbReference type="InterPro" id="IPR006034">
    <property type="entry name" value="Asparaginase/glutaminase-like"/>
</dbReference>
<name>A0A7C2YT93_9CREN</name>
<dbReference type="EMBL" id="DSFE01000050">
    <property type="protein sequence ID" value="HEU97678.1"/>
    <property type="molecule type" value="Genomic_DNA"/>
</dbReference>
<accession>A0A7C2YT93</accession>
<keyword evidence="2 5" id="KW-0547">Nucleotide-binding</keyword>
<evidence type="ECO:0000259" key="9">
    <source>
        <dbReference type="Pfam" id="PF18195"/>
    </source>
</evidence>
<dbReference type="SUPFAM" id="SSF141300">
    <property type="entry name" value="GatD N-terminal domain-like"/>
    <property type="match status" value="1"/>
</dbReference>
<proteinExistence type="inferred from homology"/>
<dbReference type="Pfam" id="PF00710">
    <property type="entry name" value="Asparaginase"/>
    <property type="match status" value="1"/>
</dbReference>
<dbReference type="Proteomes" id="UP000885664">
    <property type="component" value="Unassembled WGS sequence"/>
</dbReference>
<dbReference type="InterPro" id="IPR037222">
    <property type="entry name" value="GatD_N_sf"/>
</dbReference>
<comment type="catalytic activity">
    <reaction evidence="5 6">
        <text>L-glutamyl-tRNA(Gln) + L-glutamine + ATP + H2O = L-glutaminyl-tRNA(Gln) + L-glutamate + ADP + phosphate + H(+)</text>
        <dbReference type="Rhea" id="RHEA:17521"/>
        <dbReference type="Rhea" id="RHEA-COMP:9681"/>
        <dbReference type="Rhea" id="RHEA-COMP:9684"/>
        <dbReference type="ChEBI" id="CHEBI:15377"/>
        <dbReference type="ChEBI" id="CHEBI:15378"/>
        <dbReference type="ChEBI" id="CHEBI:29985"/>
        <dbReference type="ChEBI" id="CHEBI:30616"/>
        <dbReference type="ChEBI" id="CHEBI:43474"/>
        <dbReference type="ChEBI" id="CHEBI:58359"/>
        <dbReference type="ChEBI" id="CHEBI:78520"/>
        <dbReference type="ChEBI" id="CHEBI:78521"/>
        <dbReference type="ChEBI" id="CHEBI:456216"/>
    </reaction>
</comment>
<evidence type="ECO:0000259" key="8">
    <source>
        <dbReference type="Pfam" id="PF17763"/>
    </source>
</evidence>
<comment type="subunit">
    <text evidence="5 6">Heterodimer of GatD and GatE.</text>
</comment>
<evidence type="ECO:0000256" key="4">
    <source>
        <dbReference type="ARBA" id="ARBA00022917"/>
    </source>
</evidence>
<comment type="similarity">
    <text evidence="5 6">Belongs to the asparaginase 1 family. GatD subfamily.</text>
</comment>
<gene>
    <name evidence="5 10" type="primary">gatD</name>
    <name evidence="10" type="ORF">ENO36_02335</name>
</gene>
<reference evidence="10" key="1">
    <citation type="journal article" date="2020" name="mSystems">
        <title>Genome- and Community-Level Interaction Insights into Carbon Utilization and Element Cycling Functions of Hydrothermarchaeota in Hydrothermal Sediment.</title>
        <authorList>
            <person name="Zhou Z."/>
            <person name="Liu Y."/>
            <person name="Xu W."/>
            <person name="Pan J."/>
            <person name="Luo Z.H."/>
            <person name="Li M."/>
        </authorList>
    </citation>
    <scope>NUCLEOTIDE SEQUENCE [LARGE SCALE GENOMIC DNA]</scope>
    <source>
        <strain evidence="10">SpSt-1259</strain>
    </source>
</reference>
<dbReference type="GO" id="GO:0004067">
    <property type="term" value="F:asparaginase activity"/>
    <property type="evidence" value="ECO:0007669"/>
    <property type="project" value="UniProtKB-UniRule"/>
</dbReference>
<dbReference type="PIRSF" id="PIRSF001220">
    <property type="entry name" value="L-ASNase_gatD"/>
    <property type="match status" value="1"/>
</dbReference>
<dbReference type="Gene3D" id="2.30.30.520">
    <property type="match status" value="1"/>
</dbReference>
<feature type="domain" description="L-asparaginase N-terminal" evidence="7">
    <location>
        <begin position="90"/>
        <end position="286"/>
    </location>
</feature>
<dbReference type="SUPFAM" id="SSF53774">
    <property type="entry name" value="Glutaminase/Asparaginase"/>
    <property type="match status" value="1"/>
</dbReference>
<dbReference type="GO" id="GO:0050567">
    <property type="term" value="F:glutaminyl-tRNA synthase (glutamine-hydrolyzing) activity"/>
    <property type="evidence" value="ECO:0007669"/>
    <property type="project" value="UniProtKB-UniRule"/>
</dbReference>
<sequence length="447" mass="49781">MAENRKADLLSPGNFVRIFTKSGMVLEGLILQRYEIFDPDYITLKLDNGYNIGIRIENISRIEELHGAERRHTVEFVPESFQAEVKKGKRIHILATGGTIASKIDYLTGGVTPILKTEELLEVIPELRSIADFSSEVLMSIFSENMNPARWENISKRVYELLREEPDRSILITHGTDTLGYTAAALSFSIGSPSSPIVLLGSQRSSDRPSSDSAFNLIAASLYAKEGPCEVAVVMHGESGDSYALAHRGTRVRKMHSSRRDAFQSISSIPIAKIEPRSGKITFLRDDVRKCDSVDKGKMNEEPKLKFSDKIFLLKFFPGMPGDVIDFLVEKGFKGIVIEGTGLGHVSENVIESIRNAVERGTIVTMTTQCLFGSVNLNVYSTGRLLQKAGVIGLGNMLPETAYVKLSWALGNFGEEEARNIMLRNIAGEYEERELMSFYPRWYHGEV</sequence>
<dbReference type="InterPro" id="IPR006033">
    <property type="entry name" value="AsnA_fam"/>
</dbReference>
<feature type="domain" description="GatD N-terminal" evidence="9">
    <location>
        <begin position="11"/>
        <end position="63"/>
    </location>
</feature>
<dbReference type="Gene3D" id="3.40.50.40">
    <property type="match status" value="1"/>
</dbReference>
<dbReference type="Pfam" id="PF18195">
    <property type="entry name" value="GatD_N"/>
    <property type="match status" value="1"/>
</dbReference>
<dbReference type="GO" id="GO:0006450">
    <property type="term" value="P:regulation of translational fidelity"/>
    <property type="evidence" value="ECO:0007669"/>
    <property type="project" value="InterPro"/>
</dbReference>
<dbReference type="InterPro" id="IPR040919">
    <property type="entry name" value="Asparaginase_C"/>
</dbReference>
<dbReference type="PROSITE" id="PS51732">
    <property type="entry name" value="ASN_GLN_ASE_3"/>
    <property type="match status" value="1"/>
</dbReference>
<dbReference type="PANTHER" id="PTHR11707:SF28">
    <property type="entry name" value="60 KDA LYSOPHOSPHOLIPASE"/>
    <property type="match status" value="1"/>
</dbReference>
<organism evidence="10">
    <name type="scientific">Fervidicoccus fontis</name>
    <dbReference type="NCBI Taxonomy" id="683846"/>
    <lineage>
        <taxon>Archaea</taxon>
        <taxon>Thermoproteota</taxon>
        <taxon>Thermoprotei</taxon>
        <taxon>Fervidicoccales</taxon>
        <taxon>Fervidicoccaceae</taxon>
        <taxon>Fervidicoccus</taxon>
    </lineage>
</organism>
<dbReference type="PANTHER" id="PTHR11707">
    <property type="entry name" value="L-ASPARAGINASE"/>
    <property type="match status" value="1"/>
</dbReference>
<dbReference type="EC" id="6.3.5.-" evidence="5 6"/>
<keyword evidence="4 5" id="KW-0648">Protein biosynthesis</keyword>
<feature type="active site" evidence="5">
    <location>
        <position position="99"/>
    </location>
</feature>
<evidence type="ECO:0000256" key="5">
    <source>
        <dbReference type="HAMAP-Rule" id="MF_00586"/>
    </source>
</evidence>
<dbReference type="PRINTS" id="PR00139">
    <property type="entry name" value="ASNGLNASE"/>
</dbReference>
<feature type="active site" evidence="5">
    <location>
        <position position="177"/>
    </location>
</feature>
<dbReference type="AlphaFoldDB" id="A0A7C2YT93"/>
<dbReference type="NCBIfam" id="TIGR02153">
    <property type="entry name" value="gatD_arch"/>
    <property type="match status" value="1"/>
</dbReference>
<dbReference type="GO" id="GO:0005524">
    <property type="term" value="F:ATP binding"/>
    <property type="evidence" value="ECO:0007669"/>
    <property type="project" value="UniProtKB-KW"/>
</dbReference>
<evidence type="ECO:0000256" key="6">
    <source>
        <dbReference type="RuleBase" id="RU004457"/>
    </source>
</evidence>
<dbReference type="SMART" id="SM00870">
    <property type="entry name" value="Asparaginase"/>
    <property type="match status" value="1"/>
</dbReference>
<feature type="active site" evidence="5">
    <location>
        <position position="176"/>
    </location>
</feature>
<feature type="domain" description="Asparaginase/glutaminase C-terminal" evidence="8">
    <location>
        <begin position="310"/>
        <end position="415"/>
    </location>
</feature>
<dbReference type="GO" id="GO:0006520">
    <property type="term" value="P:amino acid metabolic process"/>
    <property type="evidence" value="ECO:0007669"/>
    <property type="project" value="InterPro"/>
</dbReference>
<dbReference type="NCBIfam" id="TIGR00519">
    <property type="entry name" value="asnASE_I"/>
    <property type="match status" value="1"/>
</dbReference>
<keyword evidence="1 5" id="KW-0436">Ligase</keyword>
<dbReference type="InterPro" id="IPR027473">
    <property type="entry name" value="L-asparaginase_C"/>
</dbReference>
<dbReference type="NCBIfam" id="NF003217">
    <property type="entry name" value="PRK04183.1"/>
    <property type="match status" value="1"/>
</dbReference>
<dbReference type="InterPro" id="IPR011878">
    <property type="entry name" value="GatD"/>
</dbReference>
<feature type="active site" evidence="5">
    <location>
        <position position="254"/>
    </location>
</feature>
<dbReference type="HAMAP" id="MF_00586">
    <property type="entry name" value="GatD"/>
    <property type="match status" value="1"/>
</dbReference>
<dbReference type="PIRSF" id="PIRSF500175">
    <property type="entry name" value="Glu_ADT_D"/>
    <property type="match status" value="1"/>
</dbReference>
<dbReference type="Gene3D" id="3.40.50.1170">
    <property type="entry name" value="L-asparaginase, N-terminal domain"/>
    <property type="match status" value="1"/>
</dbReference>
<dbReference type="Pfam" id="PF17763">
    <property type="entry name" value="Asparaginase_C"/>
    <property type="match status" value="1"/>
</dbReference>
<dbReference type="InterPro" id="IPR036152">
    <property type="entry name" value="Asp/glu_Ase-like_sf"/>
</dbReference>
<dbReference type="InterPro" id="IPR027474">
    <property type="entry name" value="L-asparaginase_N"/>
</dbReference>
<dbReference type="InterPro" id="IPR037152">
    <property type="entry name" value="L-asparaginase_N_sf"/>
</dbReference>
<dbReference type="CDD" id="cd08962">
    <property type="entry name" value="GatD"/>
    <property type="match status" value="1"/>
</dbReference>
<keyword evidence="3 5" id="KW-0067">ATP-binding</keyword>
<comment type="caution">
    <text evidence="10">The sequence shown here is derived from an EMBL/GenBank/DDBJ whole genome shotgun (WGS) entry which is preliminary data.</text>
</comment>
<evidence type="ECO:0000256" key="1">
    <source>
        <dbReference type="ARBA" id="ARBA00022598"/>
    </source>
</evidence>